<proteinExistence type="inferred from homology"/>
<keyword evidence="3 13" id="KW-0813">Transport</keyword>
<feature type="transmembrane region" description="Helical" evidence="13">
    <location>
        <begin position="227"/>
        <end position="248"/>
    </location>
</feature>
<dbReference type="GO" id="GO:0032732">
    <property type="term" value="P:positive regulation of interleukin-1 production"/>
    <property type="evidence" value="ECO:0007669"/>
    <property type="project" value="InterPro"/>
</dbReference>
<dbReference type="GO" id="GO:0006812">
    <property type="term" value="P:monoatomic cation transport"/>
    <property type="evidence" value="ECO:0007669"/>
    <property type="project" value="InterPro"/>
</dbReference>
<dbReference type="GO" id="GO:0005789">
    <property type="term" value="C:endoplasmic reticulum membrane"/>
    <property type="evidence" value="ECO:0007669"/>
    <property type="project" value="UniProtKB-SubCell"/>
</dbReference>
<dbReference type="InterPro" id="IPR000990">
    <property type="entry name" value="Innexin"/>
</dbReference>
<evidence type="ECO:0000256" key="2">
    <source>
        <dbReference type="ARBA" id="ARBA00004651"/>
    </source>
</evidence>
<dbReference type="Ensembl" id="ENSCSET00000015048.1">
    <property type="protein sequence ID" value="ENSCSEP00000014871.1"/>
    <property type="gene ID" value="ENSCSEG00000009566.1"/>
</dbReference>
<name>A0A3P8VQX6_CYNSE</name>
<gene>
    <name evidence="13" type="primary">PANX</name>
</gene>
<dbReference type="PANTHER" id="PTHR15759:SF7">
    <property type="entry name" value="PANNEXIN-2"/>
    <property type="match status" value="1"/>
</dbReference>
<evidence type="ECO:0000256" key="8">
    <source>
        <dbReference type="ARBA" id="ARBA00023065"/>
    </source>
</evidence>
<keyword evidence="4" id="KW-1003">Cell membrane</keyword>
<keyword evidence="6" id="KW-0256">Endoplasmic reticulum</keyword>
<keyword evidence="5 13" id="KW-0812">Transmembrane</keyword>
<keyword evidence="9 13" id="KW-0472">Membrane</keyword>
<reference evidence="15 16" key="1">
    <citation type="journal article" date="2014" name="Nat. Genet.">
        <title>Whole-genome sequence of a flatfish provides insights into ZW sex chromosome evolution and adaptation to a benthic lifestyle.</title>
        <authorList>
            <person name="Chen S."/>
            <person name="Zhang G."/>
            <person name="Shao C."/>
            <person name="Huang Q."/>
            <person name="Liu G."/>
            <person name="Zhang P."/>
            <person name="Song W."/>
            <person name="An N."/>
            <person name="Chalopin D."/>
            <person name="Volff J.N."/>
            <person name="Hong Y."/>
            <person name="Li Q."/>
            <person name="Sha Z."/>
            <person name="Zhou H."/>
            <person name="Xie M."/>
            <person name="Yu Q."/>
            <person name="Liu Y."/>
            <person name="Xiang H."/>
            <person name="Wang N."/>
            <person name="Wu K."/>
            <person name="Yang C."/>
            <person name="Zhou Q."/>
            <person name="Liao X."/>
            <person name="Yang L."/>
            <person name="Hu Q."/>
            <person name="Zhang J."/>
            <person name="Meng L."/>
            <person name="Jin L."/>
            <person name="Tian Y."/>
            <person name="Lian J."/>
            <person name="Yang J."/>
            <person name="Miao G."/>
            <person name="Liu S."/>
            <person name="Liang Z."/>
            <person name="Yan F."/>
            <person name="Li Y."/>
            <person name="Sun B."/>
            <person name="Zhang H."/>
            <person name="Zhang J."/>
            <person name="Zhu Y."/>
            <person name="Du M."/>
            <person name="Zhao Y."/>
            <person name="Schartl M."/>
            <person name="Tang Q."/>
            <person name="Wang J."/>
        </authorList>
    </citation>
    <scope>NUCLEOTIDE SEQUENCE</scope>
</reference>
<evidence type="ECO:0000256" key="10">
    <source>
        <dbReference type="ARBA" id="ARBA00023180"/>
    </source>
</evidence>
<feature type="transmembrane region" description="Helical" evidence="13">
    <location>
        <begin position="124"/>
        <end position="146"/>
    </location>
</feature>
<evidence type="ECO:0000256" key="5">
    <source>
        <dbReference type="ARBA" id="ARBA00022692"/>
    </source>
</evidence>
<dbReference type="GO" id="GO:0005886">
    <property type="term" value="C:plasma membrane"/>
    <property type="evidence" value="ECO:0007669"/>
    <property type="project" value="UniProtKB-SubCell"/>
</dbReference>
<accession>A0A3P8VQX6</accession>
<dbReference type="GO" id="GO:0005921">
    <property type="term" value="C:gap junction"/>
    <property type="evidence" value="ECO:0007669"/>
    <property type="project" value="UniProtKB-UniRule"/>
</dbReference>
<feature type="transmembrane region" description="Helical" evidence="13">
    <location>
        <begin position="54"/>
        <end position="71"/>
    </location>
</feature>
<dbReference type="STRING" id="244447.ENSCSEP00000014871"/>
<feature type="compositionally biased region" description="Basic and acidic residues" evidence="14">
    <location>
        <begin position="644"/>
        <end position="655"/>
    </location>
</feature>
<dbReference type="GO" id="GO:0022829">
    <property type="term" value="F:wide pore channel activity"/>
    <property type="evidence" value="ECO:0007669"/>
    <property type="project" value="TreeGrafter"/>
</dbReference>
<reference evidence="15" key="2">
    <citation type="submission" date="2025-05" db="UniProtKB">
        <authorList>
            <consortium name="Ensembl"/>
        </authorList>
    </citation>
    <scope>IDENTIFICATION</scope>
</reference>
<dbReference type="PROSITE" id="PS51013">
    <property type="entry name" value="PANNEXIN"/>
    <property type="match status" value="1"/>
</dbReference>
<dbReference type="Ensembl" id="ENSCSET00000015043.1">
    <property type="protein sequence ID" value="ENSCSEP00000014865.1"/>
    <property type="gene ID" value="ENSCSEG00000009566.1"/>
</dbReference>
<organism evidence="15 16">
    <name type="scientific">Cynoglossus semilaevis</name>
    <name type="common">Tongue sole</name>
    <dbReference type="NCBI Taxonomy" id="244447"/>
    <lineage>
        <taxon>Eukaryota</taxon>
        <taxon>Metazoa</taxon>
        <taxon>Chordata</taxon>
        <taxon>Craniata</taxon>
        <taxon>Vertebrata</taxon>
        <taxon>Euteleostomi</taxon>
        <taxon>Actinopterygii</taxon>
        <taxon>Neopterygii</taxon>
        <taxon>Teleostei</taxon>
        <taxon>Neoteleostei</taxon>
        <taxon>Acanthomorphata</taxon>
        <taxon>Carangaria</taxon>
        <taxon>Pleuronectiformes</taxon>
        <taxon>Pleuronectoidei</taxon>
        <taxon>Cynoglossidae</taxon>
        <taxon>Cynoglossinae</taxon>
        <taxon>Cynoglossus</taxon>
    </lineage>
</organism>
<dbReference type="GO" id="GO:0031410">
    <property type="term" value="C:cytoplasmic vesicle"/>
    <property type="evidence" value="ECO:0007669"/>
    <property type="project" value="Ensembl"/>
</dbReference>
<feature type="transmembrane region" description="Helical" evidence="13">
    <location>
        <begin position="296"/>
        <end position="316"/>
    </location>
</feature>
<dbReference type="GO" id="GO:0034220">
    <property type="term" value="P:monoatomic ion transmembrane transport"/>
    <property type="evidence" value="ECO:0007669"/>
    <property type="project" value="UniProtKB-KW"/>
</dbReference>
<dbReference type="InterPro" id="IPR039099">
    <property type="entry name" value="Pannexin"/>
</dbReference>
<evidence type="ECO:0000256" key="13">
    <source>
        <dbReference type="RuleBase" id="RU010713"/>
    </source>
</evidence>
<comment type="subcellular location">
    <subcellularLocation>
        <location evidence="2 13">Cell membrane</location>
        <topology evidence="2 13">Multi-pass membrane protein</topology>
    </subcellularLocation>
    <subcellularLocation>
        <location evidence="1">Endoplasmic reticulum membrane</location>
        <topology evidence="1">Multi-pass membrane protein</topology>
    </subcellularLocation>
</comment>
<keyword evidence="11 13" id="KW-0407">Ion channel</keyword>
<evidence type="ECO:0000256" key="14">
    <source>
        <dbReference type="SAM" id="MobiDB-lite"/>
    </source>
</evidence>
<dbReference type="AlphaFoldDB" id="A0A3P8VQX6"/>
<sequence length="663" mass="74534">MQNILEQNLDMATALLAGEKLKELILPGSSQDEKGGVLASLMVQLKLELPFDRVVTIGTVIIPILLVTLVFTRNFAEESIYCYTPHNFTRDQALYARGYCWTELRDAASGVEPQLWPSLFEHKFLPYALLAFAGIMYVPALGWEFLASTRLTSELNFLLQEIDNCYHRAAEGRAPKIEKQIQSKGPGITERERREIIENAEKEKSPEQNLFEKYLERRGQSNFLAKLYLGRHLAIICLSSIPISYLSAYYARQRQNEFTCALGEPPDTSSYPELKLRVNCKLPAVQLQRIMAAVDIALLCSVNLIILVNLLHLFVVRKSNFVFDKLHKVGIKTRKSWQKSQFCDINILAMFCNENRDHIKSLNRLDFITNESDLMYDNVVRQLLAALAQSNHDCTPTVRDCGMQTIDPNMDPSDLAVGEIAGEPLVIKRPRKKIKWITGSNPLPQSFKEPLILTRMENNTKTEKPKPLRRKTVADSLIAPLLDNKSTQQASAKDLSAVEKKHARNFSLDVHPYMLTIRKPKVETTTTQPLVSEHNMDAVYLEGAHTIVHVSGAITETKVCSPESTSTSFSTVTLPTTTYVNGMSPNPPSSEDALSPKSSPPPIEHLAQGENPESHTPPPLLTRAPTHQLLSIHHTLFEEDEDEENRRDRLSERAGELIAAGEC</sequence>
<keyword evidence="16" id="KW-1185">Reference proteome</keyword>
<feature type="glycosylation site" description="N-linked (GlcNAc...) asparagine" evidence="12">
    <location>
        <position position="87"/>
    </location>
</feature>
<evidence type="ECO:0000256" key="7">
    <source>
        <dbReference type="ARBA" id="ARBA00022989"/>
    </source>
</evidence>
<keyword evidence="10 12" id="KW-0325">Glycoprotein</keyword>
<evidence type="ECO:0000313" key="15">
    <source>
        <dbReference type="Ensembl" id="ENSCSEP00000014865.1"/>
    </source>
</evidence>
<dbReference type="GeneTree" id="ENSGT00940000153972"/>
<comment type="function">
    <text evidence="13">Structural component of the gap junctions and the hemichannels.</text>
</comment>
<evidence type="ECO:0000256" key="11">
    <source>
        <dbReference type="ARBA" id="ARBA00023303"/>
    </source>
</evidence>
<evidence type="ECO:0000256" key="9">
    <source>
        <dbReference type="ARBA" id="ARBA00023136"/>
    </source>
</evidence>
<dbReference type="Proteomes" id="UP000265120">
    <property type="component" value="Chromosome 6"/>
</dbReference>
<feature type="region of interest" description="Disordered" evidence="14">
    <location>
        <begin position="578"/>
        <end position="663"/>
    </location>
</feature>
<dbReference type="PANTHER" id="PTHR15759">
    <property type="entry name" value="PANNEXIN"/>
    <property type="match status" value="1"/>
</dbReference>
<dbReference type="Pfam" id="PF00876">
    <property type="entry name" value="Innexin"/>
    <property type="match status" value="1"/>
</dbReference>
<protein>
    <recommendedName>
        <fullName evidence="13">Pannexin</fullName>
    </recommendedName>
</protein>
<evidence type="ECO:0000256" key="12">
    <source>
        <dbReference type="PIRSR" id="PIRSR600990-52"/>
    </source>
</evidence>
<evidence type="ECO:0000256" key="6">
    <source>
        <dbReference type="ARBA" id="ARBA00022824"/>
    </source>
</evidence>
<dbReference type="OrthoDB" id="8620476at2759"/>
<evidence type="ECO:0000256" key="3">
    <source>
        <dbReference type="ARBA" id="ARBA00022448"/>
    </source>
</evidence>
<evidence type="ECO:0000256" key="1">
    <source>
        <dbReference type="ARBA" id="ARBA00004477"/>
    </source>
</evidence>
<dbReference type="GO" id="GO:0007267">
    <property type="term" value="P:cell-cell signaling"/>
    <property type="evidence" value="ECO:0007669"/>
    <property type="project" value="TreeGrafter"/>
</dbReference>
<comment type="similarity">
    <text evidence="13">Belongs to the pannexin family.</text>
</comment>
<keyword evidence="8 13" id="KW-0406">Ion transport</keyword>
<dbReference type="OMA" id="CNPTHPL"/>
<evidence type="ECO:0000256" key="4">
    <source>
        <dbReference type="ARBA" id="ARBA00022475"/>
    </source>
</evidence>
<dbReference type="KEGG" id="csem:103380404"/>
<evidence type="ECO:0000313" key="16">
    <source>
        <dbReference type="Proteomes" id="UP000265120"/>
    </source>
</evidence>
<keyword evidence="7 13" id="KW-1133">Transmembrane helix</keyword>